<organism evidence="3 4">
    <name type="scientific">Leptospira bouyouniensis</name>
    <dbReference type="NCBI Taxonomy" id="2484911"/>
    <lineage>
        <taxon>Bacteria</taxon>
        <taxon>Pseudomonadati</taxon>
        <taxon>Spirochaetota</taxon>
        <taxon>Spirochaetia</taxon>
        <taxon>Leptospirales</taxon>
        <taxon>Leptospiraceae</taxon>
        <taxon>Leptospira</taxon>
    </lineage>
</organism>
<proteinExistence type="predicted"/>
<evidence type="ECO:0000313" key="3">
    <source>
        <dbReference type="EMBL" id="TGL03153.1"/>
    </source>
</evidence>
<accession>A0A7I0HNY4</accession>
<feature type="region of interest" description="Disordered" evidence="1">
    <location>
        <begin position="105"/>
        <end position="131"/>
    </location>
</feature>
<evidence type="ECO:0000259" key="2">
    <source>
        <dbReference type="Pfam" id="PF04993"/>
    </source>
</evidence>
<protein>
    <submittedName>
        <fullName evidence="3">TfoX family protein</fullName>
    </submittedName>
</protein>
<comment type="caution">
    <text evidence="3">The sequence shown here is derived from an EMBL/GenBank/DDBJ whole genome shotgun (WGS) entry which is preliminary data.</text>
</comment>
<gene>
    <name evidence="3" type="ORF">EHQ43_15240</name>
</gene>
<dbReference type="AlphaFoldDB" id="A0A7I0HNY4"/>
<name>A0A7I0HNY4_9LEPT</name>
<dbReference type="RefSeq" id="WP_135771638.1">
    <property type="nucleotide sequence ID" value="NZ_RQFT01000012.1"/>
</dbReference>
<feature type="domain" description="TfoX N-terminal" evidence="2">
    <location>
        <begin position="15"/>
        <end position="101"/>
    </location>
</feature>
<dbReference type="Pfam" id="PF04993">
    <property type="entry name" value="TfoX_N"/>
    <property type="match status" value="1"/>
</dbReference>
<dbReference type="InterPro" id="IPR007076">
    <property type="entry name" value="TfoX_N"/>
</dbReference>
<dbReference type="Gene3D" id="3.30.1460.30">
    <property type="entry name" value="YgaC/TfoX-N like chaperone"/>
    <property type="match status" value="1"/>
</dbReference>
<evidence type="ECO:0000313" key="4">
    <source>
        <dbReference type="Proteomes" id="UP000297641"/>
    </source>
</evidence>
<dbReference type="SUPFAM" id="SSF159894">
    <property type="entry name" value="YgaC/TfoX-N like"/>
    <property type="match status" value="1"/>
</dbReference>
<dbReference type="Proteomes" id="UP000297641">
    <property type="component" value="Unassembled WGS sequence"/>
</dbReference>
<sequence>MAINEKLLERVRKSLEGQTNVEEKKMFGGLCFMVNGKMCICIRNDEIMCRIDPETIESILSKKKARQMIHNGHLMKGFVYVNEEDIKTKKEIEYWIQLSLDYNQKSPPAKKKVKKTKIKIPTKKKSSMPHS</sequence>
<reference evidence="3 4" key="1">
    <citation type="journal article" date="2019" name="PLoS Negl. Trop. Dis.">
        <title>Revisiting the worldwide diversity of Leptospira species in the environment.</title>
        <authorList>
            <person name="Vincent A.T."/>
            <person name="Schiettekatte O."/>
            <person name="Bourhy P."/>
            <person name="Veyrier F.J."/>
            <person name="Picardeau M."/>
        </authorList>
    </citation>
    <scope>NUCLEOTIDE SEQUENCE [LARGE SCALE GENOMIC DNA]</scope>
    <source>
        <strain evidence="3 4">201800273</strain>
    </source>
</reference>
<evidence type="ECO:0000256" key="1">
    <source>
        <dbReference type="SAM" id="MobiDB-lite"/>
    </source>
</evidence>
<feature type="compositionally biased region" description="Basic residues" evidence="1">
    <location>
        <begin position="108"/>
        <end position="131"/>
    </location>
</feature>
<dbReference type="EMBL" id="RQFT01000012">
    <property type="protein sequence ID" value="TGL03153.1"/>
    <property type="molecule type" value="Genomic_DNA"/>
</dbReference>